<name>A0A934SKA7_9MICO</name>
<accession>A0A934SKA7</accession>
<evidence type="ECO:0000313" key="2">
    <source>
        <dbReference type="EMBL" id="MBK4348201.1"/>
    </source>
</evidence>
<reference evidence="2" key="1">
    <citation type="submission" date="2021-01" db="EMBL/GenBank/DDBJ databases">
        <title>Lacisediminihabitans sp. nov. strain G11-30, isolated from Antarctic Soil.</title>
        <authorList>
            <person name="Li J."/>
        </authorList>
    </citation>
    <scope>NUCLEOTIDE SEQUENCE</scope>
    <source>
        <strain evidence="2">G11-30</strain>
    </source>
</reference>
<dbReference type="Pfam" id="PF13625">
    <property type="entry name" value="Helicase_C_3"/>
    <property type="match status" value="1"/>
</dbReference>
<evidence type="ECO:0000313" key="3">
    <source>
        <dbReference type="Proteomes" id="UP000636458"/>
    </source>
</evidence>
<dbReference type="AlphaFoldDB" id="A0A934SKA7"/>
<keyword evidence="2" id="KW-0378">Hydrolase</keyword>
<keyword evidence="2" id="KW-0547">Nucleotide-binding</keyword>
<dbReference type="InterPro" id="IPR032830">
    <property type="entry name" value="XPB/Ssl2_N"/>
</dbReference>
<dbReference type="EMBL" id="JAEPES010000004">
    <property type="protein sequence ID" value="MBK4348201.1"/>
    <property type="molecule type" value="Genomic_DNA"/>
</dbReference>
<gene>
    <name evidence="2" type="ORF">IV501_11195</name>
</gene>
<dbReference type="GO" id="GO:0004386">
    <property type="term" value="F:helicase activity"/>
    <property type="evidence" value="ECO:0007669"/>
    <property type="project" value="UniProtKB-KW"/>
</dbReference>
<dbReference type="RefSeq" id="WP_200556430.1">
    <property type="nucleotide sequence ID" value="NZ_JAEPES010000004.1"/>
</dbReference>
<proteinExistence type="predicted"/>
<keyword evidence="3" id="KW-1185">Reference proteome</keyword>
<sequence length="628" mass="67252">MSTTQALATQTLSVVLRSLTDAELVATIRARELVIHGSGSNAIRDYFDLAEAFLHPDAIQQTLTRLDRTTLTVLSAIASGASSAADVAARVTSDGGEPLPESTVLEVAERARALLLLAPDSLSLYEPVRAQLAAWPSFGLPSLEQLVTAAAPAALEPVPDVDQRIIDRLAAERAFTATAAVTELLAEIEREPARELAKGGVSLPDTKRLASGMSVDLESVATFVDVAERAELLARESGYTMITELGRSWLLLPTGARWGALAGAWHERLPADIRRLLGERTHALWGQGLRGYIDWLYPAGGDWMDQRIASGTRDAELLGITANQAPSTPGALLLSEGAPEAIAAMGALLPPEVSQVYLQHDLSVVAPGPLTPEVDARLRGIADVESRALASTYRVSTSSVNRAMAAGESEQSMLDFLRSISLTGIPQPLAYLLHEAATRYGQVRVGALDSPDARSYVSSDSSSGGDEHLLGTIAVDQNLSALGFWRSEGRLLSRFTFDVVFWSLSDARYPVAAEDSSGAIIALRRQRTARPVSTDTTDPLDALIERLRIGGAAEPQEEGQAWLLRQLDIAIKSKVELTVTVRMPDDSEVSYVLEPTSVSSGRVRFRDRKSAIERTLPLSSIASLGPAT</sequence>
<dbReference type="Proteomes" id="UP000636458">
    <property type="component" value="Unassembled WGS sequence"/>
</dbReference>
<feature type="domain" description="Helicase XPB/Ssl2 N-terminal" evidence="1">
    <location>
        <begin position="357"/>
        <end position="479"/>
    </location>
</feature>
<keyword evidence="2" id="KW-0067">ATP-binding</keyword>
<keyword evidence="2" id="KW-0347">Helicase</keyword>
<comment type="caution">
    <text evidence="2">The sequence shown here is derived from an EMBL/GenBank/DDBJ whole genome shotgun (WGS) entry which is preliminary data.</text>
</comment>
<organism evidence="2 3">
    <name type="scientific">Lacisediminihabitans changchengi</name>
    <dbReference type="NCBI Taxonomy" id="2787634"/>
    <lineage>
        <taxon>Bacteria</taxon>
        <taxon>Bacillati</taxon>
        <taxon>Actinomycetota</taxon>
        <taxon>Actinomycetes</taxon>
        <taxon>Micrococcales</taxon>
        <taxon>Microbacteriaceae</taxon>
        <taxon>Lacisediminihabitans</taxon>
    </lineage>
</organism>
<evidence type="ECO:0000259" key="1">
    <source>
        <dbReference type="Pfam" id="PF13625"/>
    </source>
</evidence>
<protein>
    <submittedName>
        <fullName evidence="2">Helicase-associated domain-containing protein</fullName>
    </submittedName>
</protein>